<name>A0ABV5AJT2_9BACL</name>
<dbReference type="GO" id="GO:0016787">
    <property type="term" value="F:hydrolase activity"/>
    <property type="evidence" value="ECO:0007669"/>
    <property type="project" value="UniProtKB-KW"/>
</dbReference>
<dbReference type="NCBIfam" id="NF011987">
    <property type="entry name" value="PRK15446.2-3"/>
    <property type="match status" value="1"/>
</dbReference>
<organism evidence="2 3">
    <name type="scientific">Alicyclobacillus fastidiosus</name>
    <dbReference type="NCBI Taxonomy" id="392011"/>
    <lineage>
        <taxon>Bacteria</taxon>
        <taxon>Bacillati</taxon>
        <taxon>Bacillota</taxon>
        <taxon>Bacilli</taxon>
        <taxon>Bacillales</taxon>
        <taxon>Alicyclobacillaceae</taxon>
        <taxon>Alicyclobacillus</taxon>
    </lineage>
</organism>
<evidence type="ECO:0000259" key="1">
    <source>
        <dbReference type="Pfam" id="PF01979"/>
    </source>
</evidence>
<dbReference type="EC" id="3.6.1.63" evidence="2"/>
<dbReference type="SUPFAM" id="SSF51338">
    <property type="entry name" value="Composite domain of metallo-dependent hydrolases"/>
    <property type="match status" value="1"/>
</dbReference>
<protein>
    <submittedName>
        <fullName evidence="2">Alpha-D-ribose 1-methylphosphonate 5-triphosphate diphosphatase</fullName>
        <ecNumber evidence="2">3.6.1.63</ecNumber>
    </submittedName>
</protein>
<keyword evidence="2" id="KW-0378">Hydrolase</keyword>
<dbReference type="PIRSF" id="PIRSF038971">
    <property type="entry name" value="PhnM"/>
    <property type="match status" value="1"/>
</dbReference>
<evidence type="ECO:0000313" key="2">
    <source>
        <dbReference type="EMBL" id="MFB5192530.1"/>
    </source>
</evidence>
<dbReference type="NCBIfam" id="NF011990">
    <property type="entry name" value="PRK15446.2-6"/>
    <property type="match status" value="1"/>
</dbReference>
<dbReference type="PANTHER" id="PTHR43135:SF3">
    <property type="entry name" value="ALPHA-D-RIBOSE 1-METHYLPHOSPHONATE 5-TRIPHOSPHATE DIPHOSPHATASE"/>
    <property type="match status" value="1"/>
</dbReference>
<dbReference type="InterPro" id="IPR011059">
    <property type="entry name" value="Metal-dep_hydrolase_composite"/>
</dbReference>
<sequence length="389" mass="42776">MWITGGTVVLQDRAVQADVEIVDGMIRTIQVGGRATAGCGVDETHIDATGLFVLPGMIDIHTDAIEKEVQPRPGAQFAMDIAFRELERRMVSNGITMAYHSLSMSGGEGIRGNRLIEEVVQGLRAARESRTLMRHRVHLRYELSNTSGRPLANALIREGMVDLLSLMDHSPGQGQFKNTGNYANYVLKTYGAEGVLALTKVQEMERLRADRTWDELEPLARQALAANIRIASHDDDVCEKIDIMQSLGVTISEFPINLQAAHYAMSKQMYVSVGAPNVVRGGSHTQNLNAREAIQVGAANIICSDYHPPSMLAAVFQLVQDGTYLSEAVNFVTLHPAQAAGIDEQYGSIQVGKRADFILVERYDDLPVVRSTIIDGEVVYEANYQLLHE</sequence>
<dbReference type="Gene3D" id="3.20.20.140">
    <property type="entry name" value="Metal-dependent hydrolases"/>
    <property type="match status" value="1"/>
</dbReference>
<dbReference type="SUPFAM" id="SSF51556">
    <property type="entry name" value="Metallo-dependent hydrolases"/>
    <property type="match status" value="1"/>
</dbReference>
<gene>
    <name evidence="2" type="ORF">KKP3000_001735</name>
</gene>
<dbReference type="Gene3D" id="2.30.40.10">
    <property type="entry name" value="Urease, subunit C, domain 1"/>
    <property type="match status" value="1"/>
</dbReference>
<feature type="domain" description="Amidohydrolase-related" evidence="1">
    <location>
        <begin position="238"/>
        <end position="379"/>
    </location>
</feature>
<dbReference type="InterPro" id="IPR032466">
    <property type="entry name" value="Metal_Hydrolase"/>
</dbReference>
<dbReference type="InterPro" id="IPR051781">
    <property type="entry name" value="Metallo-dep_Hydrolase"/>
</dbReference>
<dbReference type="PANTHER" id="PTHR43135">
    <property type="entry name" value="ALPHA-D-RIBOSE 1-METHYLPHOSPHONATE 5-TRIPHOSPHATE DIPHOSPHATASE"/>
    <property type="match status" value="1"/>
</dbReference>
<reference evidence="2 3" key="1">
    <citation type="journal article" date="2024" name="Int. J. Mol. Sci.">
        <title>Exploration of Alicyclobacillus spp. Genome in Search of Antibiotic Resistance.</title>
        <authorList>
            <person name="Bucka-Kolendo J."/>
            <person name="Kiousi D.E."/>
            <person name="Dekowska A."/>
            <person name="Mikolajczuk-Szczyrba A."/>
            <person name="Karadedos D.M."/>
            <person name="Michael P."/>
            <person name="Galanis A."/>
            <person name="Sokolowska B."/>
        </authorList>
    </citation>
    <scope>NUCLEOTIDE SEQUENCE [LARGE SCALE GENOMIC DNA]</scope>
    <source>
        <strain evidence="2 3">KKP 3000</strain>
    </source>
</reference>
<dbReference type="EMBL" id="JBDXSU010000024">
    <property type="protein sequence ID" value="MFB5192530.1"/>
    <property type="molecule type" value="Genomic_DNA"/>
</dbReference>
<accession>A0ABV5AJT2</accession>
<dbReference type="NCBIfam" id="NF011984">
    <property type="entry name" value="PRK15446.1-5"/>
    <property type="match status" value="1"/>
</dbReference>
<proteinExistence type="predicted"/>
<dbReference type="Proteomes" id="UP001579974">
    <property type="component" value="Unassembled WGS sequence"/>
</dbReference>
<keyword evidence="3" id="KW-1185">Reference proteome</keyword>
<dbReference type="InterPro" id="IPR006680">
    <property type="entry name" value="Amidohydro-rel"/>
</dbReference>
<dbReference type="InterPro" id="IPR012696">
    <property type="entry name" value="PhnM"/>
</dbReference>
<comment type="caution">
    <text evidence="2">The sequence shown here is derived from an EMBL/GenBank/DDBJ whole genome shotgun (WGS) entry which is preliminary data.</text>
</comment>
<dbReference type="Pfam" id="PF01979">
    <property type="entry name" value="Amidohydro_1"/>
    <property type="match status" value="1"/>
</dbReference>
<dbReference type="RefSeq" id="WP_275477019.1">
    <property type="nucleotide sequence ID" value="NZ_JBDXSU010000024.1"/>
</dbReference>
<evidence type="ECO:0000313" key="3">
    <source>
        <dbReference type="Proteomes" id="UP001579974"/>
    </source>
</evidence>